<dbReference type="GO" id="GO:0006310">
    <property type="term" value="P:DNA recombination"/>
    <property type="evidence" value="ECO:0007669"/>
    <property type="project" value="InterPro"/>
</dbReference>
<dbReference type="EMBL" id="DWXN01000012">
    <property type="protein sequence ID" value="HJB75299.1"/>
    <property type="molecule type" value="Genomic_DNA"/>
</dbReference>
<evidence type="ECO:0000256" key="9">
    <source>
        <dbReference type="ARBA" id="ARBA00023125"/>
    </source>
</evidence>
<dbReference type="InterPro" id="IPR014001">
    <property type="entry name" value="Helicase_ATP-bd"/>
</dbReference>
<dbReference type="Pfam" id="PF18074">
    <property type="entry name" value="PriA_C"/>
    <property type="match status" value="1"/>
</dbReference>
<comment type="subunit">
    <text evidence="12">Component of the replication restart primosome.</text>
</comment>
<comment type="catalytic activity">
    <reaction evidence="11 12">
        <text>ATP + H2O = ADP + phosphate + H(+)</text>
        <dbReference type="Rhea" id="RHEA:13065"/>
        <dbReference type="ChEBI" id="CHEBI:15377"/>
        <dbReference type="ChEBI" id="CHEBI:15378"/>
        <dbReference type="ChEBI" id="CHEBI:30616"/>
        <dbReference type="ChEBI" id="CHEBI:43474"/>
        <dbReference type="ChEBI" id="CHEBI:456216"/>
        <dbReference type="EC" id="5.6.2.4"/>
    </reaction>
</comment>
<keyword evidence="10 12" id="KW-0413">Isomerase</keyword>
<keyword evidence="2 12" id="KW-0235">DNA replication</keyword>
<dbReference type="Proteomes" id="UP000823877">
    <property type="component" value="Unassembled WGS sequence"/>
</dbReference>
<feature type="domain" description="Helicase ATP-binding" evidence="13">
    <location>
        <begin position="215"/>
        <end position="381"/>
    </location>
</feature>
<dbReference type="GO" id="GO:0006270">
    <property type="term" value="P:DNA replication initiation"/>
    <property type="evidence" value="ECO:0007669"/>
    <property type="project" value="TreeGrafter"/>
</dbReference>
<dbReference type="AlphaFoldDB" id="A0A9D2S9S6"/>
<comment type="catalytic activity">
    <reaction evidence="12">
        <text>Couples ATP hydrolysis with the unwinding of duplex DNA by translocating in the 3'-5' direction.</text>
        <dbReference type="EC" id="5.6.2.4"/>
    </reaction>
</comment>
<proteinExistence type="inferred from homology"/>
<feature type="binding site" evidence="12">
    <location>
        <position position="443"/>
    </location>
    <ligand>
        <name>Zn(2+)</name>
        <dbReference type="ChEBI" id="CHEBI:29105"/>
        <label>1</label>
    </ligand>
</feature>
<dbReference type="Pfam" id="PF00271">
    <property type="entry name" value="Helicase_C"/>
    <property type="match status" value="1"/>
</dbReference>
<evidence type="ECO:0000313" key="15">
    <source>
        <dbReference type="EMBL" id="HJB75299.1"/>
    </source>
</evidence>
<dbReference type="Pfam" id="PF17764">
    <property type="entry name" value="PriA_3primeBD"/>
    <property type="match status" value="1"/>
</dbReference>
<evidence type="ECO:0000256" key="7">
    <source>
        <dbReference type="ARBA" id="ARBA00022833"/>
    </source>
</evidence>
<feature type="binding site" evidence="12">
    <location>
        <position position="486"/>
    </location>
    <ligand>
        <name>Zn(2+)</name>
        <dbReference type="ChEBI" id="CHEBI:29105"/>
        <label>1</label>
    </ligand>
</feature>
<evidence type="ECO:0000256" key="12">
    <source>
        <dbReference type="HAMAP-Rule" id="MF_00983"/>
    </source>
</evidence>
<feature type="domain" description="Helicase C-terminal" evidence="14">
    <location>
        <begin position="478"/>
        <end position="632"/>
    </location>
</feature>
<keyword evidence="5 12" id="KW-0378">Hydrolase</keyword>
<keyword evidence="4 12" id="KW-0547">Nucleotide-binding</keyword>
<evidence type="ECO:0000256" key="8">
    <source>
        <dbReference type="ARBA" id="ARBA00022840"/>
    </source>
</evidence>
<feature type="binding site" evidence="12">
    <location>
        <position position="483"/>
    </location>
    <ligand>
        <name>Zn(2+)</name>
        <dbReference type="ChEBI" id="CHEBI:29105"/>
        <label>1</label>
    </ligand>
</feature>
<evidence type="ECO:0000259" key="13">
    <source>
        <dbReference type="PROSITE" id="PS51192"/>
    </source>
</evidence>
<dbReference type="InterPro" id="IPR011545">
    <property type="entry name" value="DEAD/DEAH_box_helicase_dom"/>
</dbReference>
<dbReference type="NCBIfam" id="TIGR00595">
    <property type="entry name" value="priA"/>
    <property type="match status" value="1"/>
</dbReference>
<feature type="binding site" evidence="12">
    <location>
        <position position="452"/>
    </location>
    <ligand>
        <name>Zn(2+)</name>
        <dbReference type="ChEBI" id="CHEBI:29105"/>
        <label>2</label>
    </ligand>
</feature>
<dbReference type="SMART" id="SM00487">
    <property type="entry name" value="DEXDc"/>
    <property type="match status" value="1"/>
</dbReference>
<dbReference type="PROSITE" id="PS51194">
    <property type="entry name" value="HELICASE_CTER"/>
    <property type="match status" value="1"/>
</dbReference>
<dbReference type="InterPro" id="IPR042115">
    <property type="entry name" value="PriA_3primeBD_sf"/>
</dbReference>
<dbReference type="InterPro" id="IPR041236">
    <property type="entry name" value="PriA_C"/>
</dbReference>
<evidence type="ECO:0000259" key="14">
    <source>
        <dbReference type="PROSITE" id="PS51194"/>
    </source>
</evidence>
<dbReference type="PANTHER" id="PTHR30580:SF0">
    <property type="entry name" value="PRIMOSOMAL PROTEIN N"/>
    <property type="match status" value="1"/>
</dbReference>
<dbReference type="Gene3D" id="3.40.50.300">
    <property type="entry name" value="P-loop containing nucleotide triphosphate hydrolases"/>
    <property type="match status" value="2"/>
</dbReference>
<comment type="similarity">
    <text evidence="12">Belongs to the helicase family. PriA subfamily.</text>
</comment>
<sequence>MNRLIATVAVENTFFSAGDDYDYYVPQALNTRITCGTRVTVPFGRSNIKRHGIVVKLFYAVNSQLKEICSVDEKTVPLSEEMVSLALWLKERCFCTTYDCLRQMLPRGTDKIHDKSSKMIRLSVEDTNLSAVRLTPKQQSVYNLLCDVQSAGVNEVCEFCSVGKGVLDNLVKYGVCEYFEKEVYRTPYSNVSENGERTPIVLSDSQQDAFDTYLDMLQNNGGTGLLYGVTGSGKTQVYLKLIDETLALGKDVIVLVPEISLTPQMLSIFHKRYGKKVAVLHSRLSIGERTDEYKRADRGEAKIVIGTRSAVFAPVHHLGLIVMDEEQEHTYKSERTPRYHAREVAHFRCRYNHALLLMTSATPSVESYSAAVNGKYKLCEIHERYGNSKLPEVITVDMKNEIASGNKSPISAVLQSLIQENLDNGKQTILLINRRGYNTFIACNNCGHVITCPNCSISLTYHSYNNRLMCHYCGFSKPLDHICPECGKNSIRYSGYGTQRIEDELSRLFPNAAVLRMDADTTSAKFSHEKLFDAFSSGKYDILIGTQMVAKGLDFPNVTLVGVVNADNSLYDESYLANERSFDLITQVVGRSGRRDEPGKAVIQTINPYNEIIEYASRQDYKAFFESELSLRRVLTYPPFCDIYFISFICEEENKAALCAKAFLENLVELNKTEFQTEKLIVLGPSPSKISKLNNNYRYGLTVKCRNSKSVRRMLNQILKKLDKMKEYKSVAVSVDLNPYELN</sequence>
<name>A0A9D2S9S6_9FIRM</name>
<evidence type="ECO:0000256" key="6">
    <source>
        <dbReference type="ARBA" id="ARBA00022806"/>
    </source>
</evidence>
<feature type="binding site" evidence="12">
    <location>
        <position position="473"/>
    </location>
    <ligand>
        <name>Zn(2+)</name>
        <dbReference type="ChEBI" id="CHEBI:29105"/>
        <label>2</label>
    </ligand>
</feature>
<evidence type="ECO:0000256" key="10">
    <source>
        <dbReference type="ARBA" id="ARBA00023235"/>
    </source>
</evidence>
<accession>A0A9D2S9S6</accession>
<dbReference type="InterPro" id="IPR027417">
    <property type="entry name" value="P-loop_NTPase"/>
</dbReference>
<dbReference type="EC" id="5.6.2.4" evidence="12"/>
<dbReference type="GO" id="GO:0043138">
    <property type="term" value="F:3'-5' DNA helicase activity"/>
    <property type="evidence" value="ECO:0007669"/>
    <property type="project" value="UniProtKB-EC"/>
</dbReference>
<dbReference type="CDD" id="cd17929">
    <property type="entry name" value="DEXHc_priA"/>
    <property type="match status" value="1"/>
</dbReference>
<reference evidence="15" key="1">
    <citation type="journal article" date="2021" name="PeerJ">
        <title>Extensive microbial diversity within the chicken gut microbiome revealed by metagenomics and culture.</title>
        <authorList>
            <person name="Gilroy R."/>
            <person name="Ravi A."/>
            <person name="Getino M."/>
            <person name="Pursley I."/>
            <person name="Horton D.L."/>
            <person name="Alikhan N.F."/>
            <person name="Baker D."/>
            <person name="Gharbi K."/>
            <person name="Hall N."/>
            <person name="Watson M."/>
            <person name="Adriaenssens E.M."/>
            <person name="Foster-Nyarko E."/>
            <person name="Jarju S."/>
            <person name="Secka A."/>
            <person name="Antonio M."/>
            <person name="Oren A."/>
            <person name="Chaudhuri R.R."/>
            <person name="La Ragione R."/>
            <person name="Hildebrand F."/>
            <person name="Pallen M.J."/>
        </authorList>
    </citation>
    <scope>NUCLEOTIDE SEQUENCE</scope>
    <source>
        <strain evidence="15">CHK188-16595</strain>
    </source>
</reference>
<dbReference type="InterPro" id="IPR001650">
    <property type="entry name" value="Helicase_C-like"/>
</dbReference>
<dbReference type="GO" id="GO:0006269">
    <property type="term" value="P:DNA replication, synthesis of primer"/>
    <property type="evidence" value="ECO:0007669"/>
    <property type="project" value="UniProtKB-KW"/>
</dbReference>
<evidence type="ECO:0000256" key="5">
    <source>
        <dbReference type="ARBA" id="ARBA00022801"/>
    </source>
</evidence>
<keyword evidence="9 12" id="KW-0238">DNA-binding</keyword>
<dbReference type="Pfam" id="PF18319">
    <property type="entry name" value="Zn_ribbon_PriA"/>
    <property type="match status" value="1"/>
</dbReference>
<dbReference type="CDD" id="cd18804">
    <property type="entry name" value="SF2_C_priA"/>
    <property type="match status" value="1"/>
</dbReference>
<dbReference type="PROSITE" id="PS51192">
    <property type="entry name" value="HELICASE_ATP_BIND_1"/>
    <property type="match status" value="1"/>
</dbReference>
<dbReference type="SUPFAM" id="SSF52540">
    <property type="entry name" value="P-loop containing nucleoside triphosphate hydrolases"/>
    <property type="match status" value="1"/>
</dbReference>
<dbReference type="FunFam" id="3.40.50.300:FF:000489">
    <property type="entry name" value="Primosome assembly protein PriA"/>
    <property type="match status" value="1"/>
</dbReference>
<reference evidence="15" key="2">
    <citation type="submission" date="2021-04" db="EMBL/GenBank/DDBJ databases">
        <authorList>
            <person name="Gilroy R."/>
        </authorList>
    </citation>
    <scope>NUCLEOTIDE SEQUENCE</scope>
    <source>
        <strain evidence="15">CHK188-16595</strain>
    </source>
</reference>
<keyword evidence="1 12" id="KW-0639">Primosome</keyword>
<dbReference type="GO" id="GO:0016787">
    <property type="term" value="F:hydrolase activity"/>
    <property type="evidence" value="ECO:0007669"/>
    <property type="project" value="UniProtKB-KW"/>
</dbReference>
<dbReference type="InterPro" id="IPR040498">
    <property type="entry name" value="PriA_CRR"/>
</dbReference>
<dbReference type="GO" id="GO:0005524">
    <property type="term" value="F:ATP binding"/>
    <property type="evidence" value="ECO:0007669"/>
    <property type="project" value="UniProtKB-UniRule"/>
</dbReference>
<keyword evidence="6 12" id="KW-0347">Helicase</keyword>
<dbReference type="GO" id="GO:0006302">
    <property type="term" value="P:double-strand break repair"/>
    <property type="evidence" value="ECO:0007669"/>
    <property type="project" value="InterPro"/>
</dbReference>
<feature type="binding site" evidence="12">
    <location>
        <position position="455"/>
    </location>
    <ligand>
        <name>Zn(2+)</name>
        <dbReference type="ChEBI" id="CHEBI:29105"/>
        <label>2</label>
    </ligand>
</feature>
<evidence type="ECO:0000256" key="11">
    <source>
        <dbReference type="ARBA" id="ARBA00048988"/>
    </source>
</evidence>
<evidence type="ECO:0000256" key="3">
    <source>
        <dbReference type="ARBA" id="ARBA00022723"/>
    </source>
</evidence>
<comment type="function">
    <text evidence="12">Initiates the restart of stalled replication forks, which reloads the replicative helicase on sites other than the origin of replication. Recognizes and binds to abandoned replication forks and remodels them to uncover a helicase loading site. Promotes assembly of the primosome at these replication forks.</text>
</comment>
<evidence type="ECO:0000313" key="16">
    <source>
        <dbReference type="Proteomes" id="UP000823877"/>
    </source>
</evidence>
<dbReference type="GO" id="GO:0003677">
    <property type="term" value="F:DNA binding"/>
    <property type="evidence" value="ECO:0007669"/>
    <property type="project" value="UniProtKB-UniRule"/>
</dbReference>
<dbReference type="GO" id="GO:0008270">
    <property type="term" value="F:zinc ion binding"/>
    <property type="evidence" value="ECO:0007669"/>
    <property type="project" value="UniProtKB-UniRule"/>
</dbReference>
<keyword evidence="7 12" id="KW-0862">Zinc</keyword>
<dbReference type="InterPro" id="IPR041222">
    <property type="entry name" value="PriA_3primeBD"/>
</dbReference>
<feature type="binding site" evidence="12">
    <location>
        <position position="470"/>
    </location>
    <ligand>
        <name>Zn(2+)</name>
        <dbReference type="ChEBI" id="CHEBI:29105"/>
        <label>2</label>
    </ligand>
</feature>
<comment type="caution">
    <text evidence="15">The sequence shown here is derived from an EMBL/GenBank/DDBJ whole genome shotgun (WGS) entry which is preliminary data.</text>
</comment>
<dbReference type="Gene3D" id="3.40.1440.60">
    <property type="entry name" value="PriA, 3(prime) DNA-binding domain"/>
    <property type="match status" value="1"/>
</dbReference>
<evidence type="ECO:0000256" key="1">
    <source>
        <dbReference type="ARBA" id="ARBA00022515"/>
    </source>
</evidence>
<organism evidence="15 16">
    <name type="scientific">Candidatus Eubacterium faecale</name>
    <dbReference type="NCBI Taxonomy" id="2838568"/>
    <lineage>
        <taxon>Bacteria</taxon>
        <taxon>Bacillati</taxon>
        <taxon>Bacillota</taxon>
        <taxon>Clostridia</taxon>
        <taxon>Eubacteriales</taxon>
        <taxon>Eubacteriaceae</taxon>
        <taxon>Eubacterium</taxon>
    </lineage>
</organism>
<dbReference type="PANTHER" id="PTHR30580">
    <property type="entry name" value="PRIMOSOMAL PROTEIN N"/>
    <property type="match status" value="1"/>
</dbReference>
<dbReference type="InterPro" id="IPR005259">
    <property type="entry name" value="PriA"/>
</dbReference>
<evidence type="ECO:0000256" key="4">
    <source>
        <dbReference type="ARBA" id="ARBA00022741"/>
    </source>
</evidence>
<gene>
    <name evidence="12 15" type="primary">priA</name>
    <name evidence="15" type="ORF">IAA37_06455</name>
</gene>
<dbReference type="SMART" id="SM00490">
    <property type="entry name" value="HELICc"/>
    <property type="match status" value="1"/>
</dbReference>
<dbReference type="HAMAP" id="MF_00983">
    <property type="entry name" value="PriA"/>
    <property type="match status" value="1"/>
</dbReference>
<dbReference type="GO" id="GO:1990077">
    <property type="term" value="C:primosome complex"/>
    <property type="evidence" value="ECO:0007669"/>
    <property type="project" value="UniProtKB-UniRule"/>
</dbReference>
<keyword evidence="3 12" id="KW-0479">Metal-binding</keyword>
<evidence type="ECO:0000256" key="2">
    <source>
        <dbReference type="ARBA" id="ARBA00022705"/>
    </source>
</evidence>
<feature type="binding site" evidence="12">
    <location>
        <position position="446"/>
    </location>
    <ligand>
        <name>Zn(2+)</name>
        <dbReference type="ChEBI" id="CHEBI:29105"/>
        <label>1</label>
    </ligand>
</feature>
<keyword evidence="8 12" id="KW-0067">ATP-binding</keyword>
<protein>
    <recommendedName>
        <fullName evidence="12">Replication restart protein PriA</fullName>
    </recommendedName>
    <alternativeName>
        <fullName evidence="12">ATP-dependent DNA helicase PriA</fullName>
        <ecNumber evidence="12">5.6.2.4</ecNumber>
    </alternativeName>
    <alternativeName>
        <fullName evidence="12">DNA 3'-5' helicase PriA</fullName>
    </alternativeName>
</protein>
<comment type="cofactor">
    <cofactor evidence="12">
        <name>Zn(2+)</name>
        <dbReference type="ChEBI" id="CHEBI:29105"/>
    </cofactor>
    <text evidence="12">Binds 2 zinc ions per subunit.</text>
</comment>
<dbReference type="Pfam" id="PF00270">
    <property type="entry name" value="DEAD"/>
    <property type="match status" value="1"/>
</dbReference>